<dbReference type="PANTHER" id="PTHR30097:SF4">
    <property type="entry name" value="SLR6042 PROTEIN"/>
    <property type="match status" value="1"/>
</dbReference>
<dbReference type="InterPro" id="IPR036366">
    <property type="entry name" value="PGBDSf"/>
</dbReference>
<gene>
    <name evidence="3" type="ORF">D5H75_31045</name>
</gene>
<dbReference type="RefSeq" id="WP_119930141.1">
    <property type="nucleotide sequence ID" value="NZ_QZEY01000017.1"/>
</dbReference>
<dbReference type="GO" id="GO:0015679">
    <property type="term" value="P:plasma membrane copper ion transport"/>
    <property type="evidence" value="ECO:0007669"/>
    <property type="project" value="TreeGrafter"/>
</dbReference>
<comment type="caution">
    <text evidence="3">The sequence shown here is derived from an EMBL/GenBank/DDBJ whole genome shotgun (WGS) entry which is preliminary data.</text>
</comment>
<dbReference type="Proteomes" id="UP000265768">
    <property type="component" value="Unassembled WGS sequence"/>
</dbReference>
<dbReference type="OrthoDB" id="3268648at2"/>
<reference evidence="3 4" key="1">
    <citation type="submission" date="2018-09" db="EMBL/GenBank/DDBJ databases">
        <title>YIM 75507 draft genome.</title>
        <authorList>
            <person name="Tang S."/>
            <person name="Feng Y."/>
        </authorList>
    </citation>
    <scope>NUCLEOTIDE SEQUENCE [LARGE SCALE GENOMIC DNA]</scope>
    <source>
        <strain evidence="3 4">YIM 75507</strain>
    </source>
</reference>
<dbReference type="GO" id="GO:0060003">
    <property type="term" value="P:copper ion export"/>
    <property type="evidence" value="ECO:0007669"/>
    <property type="project" value="TreeGrafter"/>
</dbReference>
<dbReference type="EMBL" id="QZEY01000017">
    <property type="protein sequence ID" value="RJL23885.1"/>
    <property type="molecule type" value="Genomic_DNA"/>
</dbReference>
<protein>
    <recommendedName>
        <fullName evidence="2">Peptidoglycan binding-like domain-containing protein</fullName>
    </recommendedName>
</protein>
<keyword evidence="1" id="KW-0813">Transport</keyword>
<dbReference type="SUPFAM" id="SSF47090">
    <property type="entry name" value="PGBD-like"/>
    <property type="match status" value="1"/>
</dbReference>
<accession>A0A3A4A5R5</accession>
<dbReference type="Gene3D" id="1.10.101.10">
    <property type="entry name" value="PGBD-like superfamily/PGBD"/>
    <property type="match status" value="1"/>
</dbReference>
<dbReference type="Gene3D" id="2.40.420.20">
    <property type="match status" value="1"/>
</dbReference>
<proteinExistence type="predicted"/>
<dbReference type="PANTHER" id="PTHR30097">
    <property type="entry name" value="CATION EFFLUX SYSTEM PROTEIN CUSB"/>
    <property type="match status" value="1"/>
</dbReference>
<dbReference type="InterPro" id="IPR051909">
    <property type="entry name" value="MFP_Cation_Efflux"/>
</dbReference>
<evidence type="ECO:0000313" key="3">
    <source>
        <dbReference type="EMBL" id="RJL23885.1"/>
    </source>
</evidence>
<dbReference type="GO" id="GO:0030313">
    <property type="term" value="C:cell envelope"/>
    <property type="evidence" value="ECO:0007669"/>
    <property type="project" value="TreeGrafter"/>
</dbReference>
<dbReference type="Pfam" id="PF01471">
    <property type="entry name" value="PG_binding_1"/>
    <property type="match status" value="1"/>
</dbReference>
<evidence type="ECO:0000256" key="1">
    <source>
        <dbReference type="ARBA" id="ARBA00022448"/>
    </source>
</evidence>
<keyword evidence="4" id="KW-1185">Reference proteome</keyword>
<feature type="domain" description="Peptidoglycan binding-like" evidence="2">
    <location>
        <begin position="119"/>
        <end position="167"/>
    </location>
</feature>
<organism evidence="3 4">
    <name type="scientific">Bailinhaonella thermotolerans</name>
    <dbReference type="NCBI Taxonomy" id="1070861"/>
    <lineage>
        <taxon>Bacteria</taxon>
        <taxon>Bacillati</taxon>
        <taxon>Actinomycetota</taxon>
        <taxon>Actinomycetes</taxon>
        <taxon>Streptosporangiales</taxon>
        <taxon>Streptosporangiaceae</taxon>
        <taxon>Bailinhaonella</taxon>
    </lineage>
</organism>
<dbReference type="AlphaFoldDB" id="A0A3A4A5R5"/>
<evidence type="ECO:0000313" key="4">
    <source>
        <dbReference type="Proteomes" id="UP000265768"/>
    </source>
</evidence>
<dbReference type="InterPro" id="IPR002477">
    <property type="entry name" value="Peptidoglycan-bd-like"/>
</dbReference>
<dbReference type="InterPro" id="IPR036365">
    <property type="entry name" value="PGBD-like_sf"/>
</dbReference>
<sequence>MRRTAVLLGGVAVIGSGAVVGFINLPGRTAAPATSPNGAQPSSVPIIRSDMVDTKQVSGTLGYAGRRIQPNRASGVVTATRAEGTVVRRGGWLYKVEGKPVFLMYGAVPMYRRLGIGATGPDVQQLELNLVKLGYKPGTVDKTFTAVTAQAVWAWQRDKGLVATGRAEVNQVIFSRGALRIAENTKQAGDAAEGSVVTTTRTERAITIKLETSNQRFARKGARVRVQLPDGKKVAGTISSVGTVARPGKDADSPATIDVSVKVGGELGRLDQAPVTVELRTGRREDVLSVPVEALIAREGGQYGVRVVRGGTRQVVPVETGLFTGSRVEISGAGLSEGVRVEVPQL</sequence>
<evidence type="ECO:0000259" key="2">
    <source>
        <dbReference type="Pfam" id="PF01471"/>
    </source>
</evidence>
<name>A0A3A4A5R5_9ACTN</name>